<organism evidence="1 2">
    <name type="scientific">Laribacter hongkongensis (strain HLHK9)</name>
    <dbReference type="NCBI Taxonomy" id="557598"/>
    <lineage>
        <taxon>Bacteria</taxon>
        <taxon>Pseudomonadati</taxon>
        <taxon>Pseudomonadota</taxon>
        <taxon>Betaproteobacteria</taxon>
        <taxon>Neisseriales</taxon>
        <taxon>Aquaspirillaceae</taxon>
        <taxon>Laribacter</taxon>
    </lineage>
</organism>
<sequence>MNKINDAHDECSLCGDVGEVTITAWTKQNGDKRETVGCPLCIQTERDTEIAALKQRVADLESVAQAEPVVRSLLSPEDIKALRRFAECCEDSDSGGHDVSKEAMKRLELAGAVRSLGFRRHETTKFGDYVLEDAAPALLAAAPSYGRWSGMILTTPQIKPGPHWVRLDPASDWFLLDIKQTDDLGYGLQSAEFIRIEYPPEDLHAAERQRKELLDRLTRIIALPVHRDAMKLAQCHAENAIAIVKGMTA</sequence>
<dbReference type="KEGG" id="lhk:LHK_01680"/>
<proteinExistence type="predicted"/>
<protein>
    <submittedName>
        <fullName evidence="1">Uncharacterized protein</fullName>
    </submittedName>
</protein>
<gene>
    <name evidence="1" type="ordered locus">LHK_01680</name>
</gene>
<dbReference type="Proteomes" id="UP000002010">
    <property type="component" value="Chromosome"/>
</dbReference>
<dbReference type="RefSeq" id="WP_012697151.1">
    <property type="nucleotide sequence ID" value="NC_012559.1"/>
</dbReference>
<dbReference type="STRING" id="557598.LHK_01680"/>
<dbReference type="EMBL" id="CP001154">
    <property type="protein sequence ID" value="ACO74665.1"/>
    <property type="molecule type" value="Genomic_DNA"/>
</dbReference>
<dbReference type="HOGENOM" id="CLU_1114720_0_0_4"/>
<name>C1D875_LARHH</name>
<evidence type="ECO:0000313" key="2">
    <source>
        <dbReference type="Proteomes" id="UP000002010"/>
    </source>
</evidence>
<reference evidence="1 2" key="1">
    <citation type="journal article" date="2009" name="PLoS Genet.">
        <title>The complete genome and proteome of Laribacter hongkongensis reveal potential mechanisms for adaptations to different temperatures and habitats.</title>
        <authorList>
            <person name="Woo P.C."/>
            <person name="Lau S.K."/>
            <person name="Tse H."/>
            <person name="Teng J.L."/>
            <person name="Curreem S.O."/>
            <person name="Tsang A.K."/>
            <person name="Fan R.Y."/>
            <person name="Wong G.K."/>
            <person name="Huang Y."/>
            <person name="Loman N.J."/>
            <person name="Snyder L.A."/>
            <person name="Cai J.J."/>
            <person name="Huang J.D."/>
            <person name="Mak W."/>
            <person name="Pallen M.J."/>
            <person name="Lok S."/>
            <person name="Yuen K.Y."/>
        </authorList>
    </citation>
    <scope>NUCLEOTIDE SEQUENCE [LARGE SCALE GENOMIC DNA]</scope>
    <source>
        <strain evidence="1 2">HLHK9</strain>
    </source>
</reference>
<keyword evidence="2" id="KW-1185">Reference proteome</keyword>
<evidence type="ECO:0000313" key="1">
    <source>
        <dbReference type="EMBL" id="ACO74665.1"/>
    </source>
</evidence>
<dbReference type="AlphaFoldDB" id="C1D875"/>
<accession>C1D875</accession>
<dbReference type="eggNOG" id="ENOG502ZI7S">
    <property type="taxonomic scope" value="Bacteria"/>
</dbReference>